<evidence type="ECO:0000256" key="6">
    <source>
        <dbReference type="ARBA" id="ARBA00022806"/>
    </source>
</evidence>
<dbReference type="NCBIfam" id="TIGR00665">
    <property type="entry name" value="DnaB"/>
    <property type="match status" value="1"/>
</dbReference>
<comment type="function">
    <text evidence="12">The main replicative DNA helicase, it participates in initiation and elongation during chromosome replication. Travels ahead of the DNA replisome, separating dsDNA into templates for DNA synthesis. A processive ATP-dependent 5'-3' DNA helicase it has DNA-dependent ATPase activity.</text>
</comment>
<accession>A0ABN6CZL9</accession>
<dbReference type="SUPFAM" id="SSF52540">
    <property type="entry name" value="P-loop containing nucleoside triphosphate hydrolases"/>
    <property type="match status" value="1"/>
</dbReference>
<keyword evidence="15" id="KW-1185">Reference proteome</keyword>
<keyword evidence="2 12" id="KW-0639">Primosome</keyword>
<evidence type="ECO:0000259" key="13">
    <source>
        <dbReference type="PROSITE" id="PS51199"/>
    </source>
</evidence>
<keyword evidence="7 12" id="KW-0067">ATP-binding</keyword>
<evidence type="ECO:0000256" key="7">
    <source>
        <dbReference type="ARBA" id="ARBA00022840"/>
    </source>
</evidence>
<keyword evidence="8 12" id="KW-0238">DNA-binding</keyword>
<evidence type="ECO:0000256" key="2">
    <source>
        <dbReference type="ARBA" id="ARBA00022515"/>
    </source>
</evidence>
<dbReference type="Pfam" id="PF00772">
    <property type="entry name" value="DnaB"/>
    <property type="match status" value="1"/>
</dbReference>
<evidence type="ECO:0000256" key="10">
    <source>
        <dbReference type="ARBA" id="ARBA00048954"/>
    </source>
</evidence>
<dbReference type="InterPro" id="IPR016136">
    <property type="entry name" value="DNA_helicase_N/primase_C"/>
</dbReference>
<evidence type="ECO:0000256" key="12">
    <source>
        <dbReference type="RuleBase" id="RU362085"/>
    </source>
</evidence>
<dbReference type="PROSITE" id="PS51199">
    <property type="entry name" value="SF4_HELICASE"/>
    <property type="match status" value="1"/>
</dbReference>
<dbReference type="Proteomes" id="UP001054820">
    <property type="component" value="Chromosome"/>
</dbReference>
<dbReference type="EC" id="5.6.2.3" evidence="11 12"/>
<reference evidence="14" key="1">
    <citation type="journal article" date="2022" name="Arch. Microbiol.">
        <title>Thiomicrorhabdus immobilis sp. nov., a mesophilic sulfur-oxidizing bacterium isolated from sediment of a brackish lake in northern Japan.</title>
        <authorList>
            <person name="Kojima H."/>
            <person name="Mochizuki J."/>
            <person name="Kanda M."/>
            <person name="Watanabe T."/>
            <person name="Fukui M."/>
        </authorList>
    </citation>
    <scope>NUCLEOTIDE SEQUENCE</scope>
    <source>
        <strain evidence="14">Am19</strain>
    </source>
</reference>
<name>A0ABN6CZL9_9GAMM</name>
<dbReference type="PANTHER" id="PTHR30153">
    <property type="entry name" value="REPLICATIVE DNA HELICASE DNAB"/>
    <property type="match status" value="1"/>
</dbReference>
<evidence type="ECO:0000256" key="4">
    <source>
        <dbReference type="ARBA" id="ARBA00022741"/>
    </source>
</evidence>
<evidence type="ECO:0000256" key="9">
    <source>
        <dbReference type="ARBA" id="ARBA00023235"/>
    </source>
</evidence>
<dbReference type="SUPFAM" id="SSF48024">
    <property type="entry name" value="N-terminal domain of DnaB helicase"/>
    <property type="match status" value="1"/>
</dbReference>
<proteinExistence type="inferred from homology"/>
<keyword evidence="6 12" id="KW-0347">Helicase</keyword>
<dbReference type="PANTHER" id="PTHR30153:SF2">
    <property type="entry name" value="REPLICATIVE DNA HELICASE"/>
    <property type="match status" value="1"/>
</dbReference>
<keyword evidence="5 12" id="KW-0378">Hydrolase</keyword>
<dbReference type="InterPro" id="IPR003593">
    <property type="entry name" value="AAA+_ATPase"/>
</dbReference>
<dbReference type="InterPro" id="IPR007694">
    <property type="entry name" value="DNA_helicase_DnaB-like_C"/>
</dbReference>
<dbReference type="Gene3D" id="1.10.860.10">
    <property type="entry name" value="DNAb Helicase, Chain A"/>
    <property type="match status" value="1"/>
</dbReference>
<dbReference type="InterPro" id="IPR036185">
    <property type="entry name" value="DNA_heli_DnaB-like_N_sf"/>
</dbReference>
<dbReference type="InterPro" id="IPR007693">
    <property type="entry name" value="DNA_helicase_DnaB-like_N"/>
</dbReference>
<feature type="domain" description="SF4 helicase" evidence="13">
    <location>
        <begin position="194"/>
        <end position="480"/>
    </location>
</feature>
<comment type="catalytic activity">
    <reaction evidence="10 12">
        <text>ATP + H2O = ADP + phosphate + H(+)</text>
        <dbReference type="Rhea" id="RHEA:13065"/>
        <dbReference type="ChEBI" id="CHEBI:15377"/>
        <dbReference type="ChEBI" id="CHEBI:15378"/>
        <dbReference type="ChEBI" id="CHEBI:30616"/>
        <dbReference type="ChEBI" id="CHEBI:43474"/>
        <dbReference type="ChEBI" id="CHEBI:456216"/>
        <dbReference type="EC" id="5.6.2.3"/>
    </reaction>
</comment>
<sequence length="486" mass="53764">MTLTMAKSNSSNNTVDELFKVPPHSIEAEQSVLGGLMLSNDVLDDVVVIVNAGDFYTKQHQVIFEAIFELSRNNKPFDLISVVAYLSNVGLLDTAGDKSYLAELVKNTPGSANILYYSQLVRDKSILRKLIQASNEVAETAYFPKGKDIRDVLDIAEAKIMGIAEHGEGKERLYKSMDVLLESAINKIDELFNSEGTITGQETHLTKFDELTAGLQKGDLIIVAGRPSMGKTTFSMNMAENIATKNGTPVAVFSMEMPGESLAMRMISSIGRIDAGRMRTGKLAQDDWPKLNKAINILSQAKVYIDDTPALMITELRARARRIDKDVRDLQRKEATEAGLEDPEKAVTGLGLVVVDYLQLMRGSANSENRVNEISEISRGLKALAKELNIPVIALSQLNRSLEQRPNKRPVMSDLRESGAIEQDADLIIFIYRDEVYNPDTEDKGMAEIILGKHRNGSLGTVPLTFIGQYTRFENHAAFDIPDESY</sequence>
<evidence type="ECO:0000256" key="11">
    <source>
        <dbReference type="NCBIfam" id="TIGR00665"/>
    </source>
</evidence>
<evidence type="ECO:0000256" key="5">
    <source>
        <dbReference type="ARBA" id="ARBA00022801"/>
    </source>
</evidence>
<dbReference type="InterPro" id="IPR007692">
    <property type="entry name" value="DNA_helicase_DnaB"/>
</dbReference>
<dbReference type="EMBL" id="AP024202">
    <property type="protein sequence ID" value="BCN93360.1"/>
    <property type="molecule type" value="Genomic_DNA"/>
</dbReference>
<keyword evidence="4 12" id="KW-0547">Nucleotide-binding</keyword>
<dbReference type="CDD" id="cd00984">
    <property type="entry name" value="DnaB_C"/>
    <property type="match status" value="1"/>
</dbReference>
<dbReference type="InterPro" id="IPR027417">
    <property type="entry name" value="P-loop_NTPase"/>
</dbReference>
<gene>
    <name evidence="14" type="primary">dnaB</name>
    <name evidence="14" type="ORF">THMIRHAM_11450</name>
</gene>
<keyword evidence="3 12" id="KW-0235">DNA replication</keyword>
<evidence type="ECO:0000313" key="14">
    <source>
        <dbReference type="EMBL" id="BCN93360.1"/>
    </source>
</evidence>
<protein>
    <recommendedName>
        <fullName evidence="11 12">Replicative DNA helicase</fullName>
        <ecNumber evidence="11 12">5.6.2.3</ecNumber>
    </recommendedName>
</protein>
<dbReference type="SMART" id="SM00382">
    <property type="entry name" value="AAA"/>
    <property type="match status" value="1"/>
</dbReference>
<evidence type="ECO:0000256" key="8">
    <source>
        <dbReference type="ARBA" id="ARBA00023125"/>
    </source>
</evidence>
<evidence type="ECO:0000256" key="3">
    <source>
        <dbReference type="ARBA" id="ARBA00022705"/>
    </source>
</evidence>
<organism evidence="14 15">
    <name type="scientific">Thiomicrorhabdus immobilis</name>
    <dbReference type="NCBI Taxonomy" id="2791037"/>
    <lineage>
        <taxon>Bacteria</taxon>
        <taxon>Pseudomonadati</taxon>
        <taxon>Pseudomonadota</taxon>
        <taxon>Gammaproteobacteria</taxon>
        <taxon>Thiotrichales</taxon>
        <taxon>Piscirickettsiaceae</taxon>
        <taxon>Thiomicrorhabdus</taxon>
    </lineage>
</organism>
<dbReference type="Gene3D" id="3.40.50.300">
    <property type="entry name" value="P-loop containing nucleotide triphosphate hydrolases"/>
    <property type="match status" value="1"/>
</dbReference>
<dbReference type="GO" id="GO:0004386">
    <property type="term" value="F:helicase activity"/>
    <property type="evidence" value="ECO:0007669"/>
    <property type="project" value="UniProtKB-KW"/>
</dbReference>
<dbReference type="Pfam" id="PF03796">
    <property type="entry name" value="DnaB_C"/>
    <property type="match status" value="2"/>
</dbReference>
<evidence type="ECO:0000256" key="1">
    <source>
        <dbReference type="ARBA" id="ARBA00008428"/>
    </source>
</evidence>
<keyword evidence="9" id="KW-0413">Isomerase</keyword>
<comment type="similarity">
    <text evidence="1 12">Belongs to the helicase family. DnaB subfamily.</text>
</comment>
<evidence type="ECO:0000313" key="15">
    <source>
        <dbReference type="Proteomes" id="UP001054820"/>
    </source>
</evidence>